<organism evidence="1 2">
    <name type="scientific">Paractinoplanes globisporus</name>
    <dbReference type="NCBI Taxonomy" id="113565"/>
    <lineage>
        <taxon>Bacteria</taxon>
        <taxon>Bacillati</taxon>
        <taxon>Actinomycetota</taxon>
        <taxon>Actinomycetes</taxon>
        <taxon>Micromonosporales</taxon>
        <taxon>Micromonosporaceae</taxon>
        <taxon>Paractinoplanes</taxon>
    </lineage>
</organism>
<evidence type="ECO:0000313" key="2">
    <source>
        <dbReference type="Proteomes" id="UP001602245"/>
    </source>
</evidence>
<keyword evidence="2" id="KW-1185">Reference proteome</keyword>
<dbReference type="Gene3D" id="3.30.70.2970">
    <property type="entry name" value="Protein of unknown function (DUF541), domain 2"/>
    <property type="match status" value="1"/>
</dbReference>
<accession>A0ABW6WKR0</accession>
<dbReference type="EMBL" id="JBIAZU010000005">
    <property type="protein sequence ID" value="MFF5293877.1"/>
    <property type="molecule type" value="Genomic_DNA"/>
</dbReference>
<proteinExistence type="predicted"/>
<name>A0ABW6WKR0_9ACTN</name>
<dbReference type="InterPro" id="IPR007497">
    <property type="entry name" value="SIMPL/DUF541"/>
</dbReference>
<reference evidence="1 2" key="1">
    <citation type="submission" date="2024-10" db="EMBL/GenBank/DDBJ databases">
        <title>The Natural Products Discovery Center: Release of the First 8490 Sequenced Strains for Exploring Actinobacteria Biosynthetic Diversity.</title>
        <authorList>
            <person name="Kalkreuter E."/>
            <person name="Kautsar S.A."/>
            <person name="Yang D."/>
            <person name="Bader C.D."/>
            <person name="Teijaro C.N."/>
            <person name="Fluegel L."/>
            <person name="Davis C.M."/>
            <person name="Simpson J.R."/>
            <person name="Lauterbach L."/>
            <person name="Steele A.D."/>
            <person name="Gui C."/>
            <person name="Meng S."/>
            <person name="Li G."/>
            <person name="Viehrig K."/>
            <person name="Ye F."/>
            <person name="Su P."/>
            <person name="Kiefer A.F."/>
            <person name="Nichols A."/>
            <person name="Cepeda A.J."/>
            <person name="Yan W."/>
            <person name="Fan B."/>
            <person name="Jiang Y."/>
            <person name="Adhikari A."/>
            <person name="Zheng C.-J."/>
            <person name="Schuster L."/>
            <person name="Cowan T.M."/>
            <person name="Smanski M.J."/>
            <person name="Chevrette M.G."/>
            <person name="De Carvalho L.P.S."/>
            <person name="Shen B."/>
        </authorList>
    </citation>
    <scope>NUCLEOTIDE SEQUENCE [LARGE SCALE GENOMIC DNA]</scope>
    <source>
        <strain evidence="1 2">NPDC000087</strain>
    </source>
</reference>
<sequence>MQPTITVRGEATREVPPELAVFSVSVSSRGRDKESVVARLAERSDELRAALDSYGAAIERRETGHVQVYPDFKGGSTRPSAYVGTIETTVTVADFGALGEMLPSLASMDQVSIFGPWWQLRRGSTAGAEVRRAAIADALDRAREYAAAVDARIDRLVEISDEVAGAGGIVPIAARGFAAQSESAPVLQLDPQRQTVQASVLVRVTITEPDITGKAE</sequence>
<evidence type="ECO:0000313" key="1">
    <source>
        <dbReference type="EMBL" id="MFF5293877.1"/>
    </source>
</evidence>
<gene>
    <name evidence="1" type="ORF">ACFY35_30970</name>
</gene>
<protein>
    <submittedName>
        <fullName evidence="1">SIMPL domain-containing protein</fullName>
    </submittedName>
</protein>
<dbReference type="PANTHER" id="PTHR34387">
    <property type="entry name" value="SLR1258 PROTEIN"/>
    <property type="match status" value="1"/>
</dbReference>
<comment type="caution">
    <text evidence="1">The sequence shown here is derived from an EMBL/GenBank/DDBJ whole genome shotgun (WGS) entry which is preliminary data.</text>
</comment>
<dbReference type="Proteomes" id="UP001602245">
    <property type="component" value="Unassembled WGS sequence"/>
</dbReference>
<dbReference type="Gene3D" id="3.30.110.170">
    <property type="entry name" value="Protein of unknown function (DUF541), domain 1"/>
    <property type="match status" value="1"/>
</dbReference>
<dbReference type="RefSeq" id="WP_020513825.1">
    <property type="nucleotide sequence ID" value="NZ_JBIAZU010000005.1"/>
</dbReference>
<dbReference type="Pfam" id="PF04402">
    <property type="entry name" value="SIMPL"/>
    <property type="match status" value="1"/>
</dbReference>
<dbReference type="InterPro" id="IPR052022">
    <property type="entry name" value="26kDa_periplasmic_antigen"/>
</dbReference>
<dbReference type="PANTHER" id="PTHR34387:SF2">
    <property type="entry name" value="SLR1258 PROTEIN"/>
    <property type="match status" value="1"/>
</dbReference>